<dbReference type="OrthoDB" id="9803630at2"/>
<dbReference type="PANTHER" id="PTHR44688:SF16">
    <property type="entry name" value="DNA-BINDING TRANSCRIPTIONAL ACTIVATOR DEVR_DOSR"/>
    <property type="match status" value="1"/>
</dbReference>
<keyword evidence="1" id="KW-0805">Transcription regulation</keyword>
<evidence type="ECO:0000256" key="3">
    <source>
        <dbReference type="ARBA" id="ARBA00023163"/>
    </source>
</evidence>
<dbReference type="Pfam" id="PF03472">
    <property type="entry name" value="Autoind_bind"/>
    <property type="match status" value="1"/>
</dbReference>
<reference evidence="5 6" key="1">
    <citation type="submission" date="2018-03" db="EMBL/GenBank/DDBJ databases">
        <title>Genomic Encyclopedia of Archaeal and Bacterial Type Strains, Phase II (KMG-II): from individual species to whole genera.</title>
        <authorList>
            <person name="Goeker M."/>
        </authorList>
    </citation>
    <scope>NUCLEOTIDE SEQUENCE [LARGE SCALE GENOMIC DNA]</scope>
    <source>
        <strain evidence="5 6">DSM 29328</strain>
    </source>
</reference>
<name>A0A2T0RUU9_9RHOB</name>
<dbReference type="GO" id="GO:0003677">
    <property type="term" value="F:DNA binding"/>
    <property type="evidence" value="ECO:0007669"/>
    <property type="project" value="UniProtKB-KW"/>
</dbReference>
<gene>
    <name evidence="5" type="ORF">CLV78_10275</name>
</gene>
<dbReference type="InterPro" id="IPR036388">
    <property type="entry name" value="WH-like_DNA-bd_sf"/>
</dbReference>
<dbReference type="GO" id="GO:0006355">
    <property type="term" value="P:regulation of DNA-templated transcription"/>
    <property type="evidence" value="ECO:0007669"/>
    <property type="project" value="InterPro"/>
</dbReference>
<protein>
    <submittedName>
        <fullName evidence="5">LuxR family transcriptional regulator/LuxR family quorum-sensing system transcriptional regulator CciR</fullName>
    </submittedName>
</protein>
<keyword evidence="3" id="KW-0804">Transcription</keyword>
<organism evidence="5 6">
    <name type="scientific">Aliiruegeria haliotis</name>
    <dbReference type="NCBI Taxonomy" id="1280846"/>
    <lineage>
        <taxon>Bacteria</taxon>
        <taxon>Pseudomonadati</taxon>
        <taxon>Pseudomonadota</taxon>
        <taxon>Alphaproteobacteria</taxon>
        <taxon>Rhodobacterales</taxon>
        <taxon>Roseobacteraceae</taxon>
        <taxon>Aliiruegeria</taxon>
    </lineage>
</organism>
<dbReference type="PANTHER" id="PTHR44688">
    <property type="entry name" value="DNA-BINDING TRANSCRIPTIONAL ACTIVATOR DEVR_DOSR"/>
    <property type="match status" value="1"/>
</dbReference>
<sequence>MELREFITRAQRVQDTDMLWALSLEFFHGFGVRMVGYRYFVGLPDPNEVPVMATDGIPQAFLERILNERLYLLNPIPDIVSRSTEPMFWSDVARMSDLLEEETAFIDDVLQKNLGDGLAIPVFGPTSRNGLFQLAYGGARPATSQRDARVIQLGAQLAHLTYCKMSERGQVDSHGMTDREKEVLAWIAKGKSNSVIADILGISIHTVDTHVRRIFRKLGVNDRTTAAVKGLGVGVLQPAA</sequence>
<dbReference type="SMART" id="SM00421">
    <property type="entry name" value="HTH_LUXR"/>
    <property type="match status" value="1"/>
</dbReference>
<feature type="domain" description="HTH luxR-type" evidence="4">
    <location>
        <begin position="169"/>
        <end position="234"/>
    </location>
</feature>
<dbReference type="InterPro" id="IPR000792">
    <property type="entry name" value="Tscrpt_reg_LuxR_C"/>
</dbReference>
<dbReference type="CDD" id="cd06170">
    <property type="entry name" value="LuxR_C_like"/>
    <property type="match status" value="1"/>
</dbReference>
<evidence type="ECO:0000259" key="4">
    <source>
        <dbReference type="PROSITE" id="PS50043"/>
    </source>
</evidence>
<dbReference type="InterPro" id="IPR005143">
    <property type="entry name" value="TF_LuxR_autoind-bd_dom"/>
</dbReference>
<keyword evidence="2" id="KW-0238">DNA-binding</keyword>
<accession>A0A2T0RUU9</accession>
<evidence type="ECO:0000256" key="1">
    <source>
        <dbReference type="ARBA" id="ARBA00023015"/>
    </source>
</evidence>
<keyword evidence="6" id="KW-1185">Reference proteome</keyword>
<proteinExistence type="predicted"/>
<dbReference type="PROSITE" id="PS00622">
    <property type="entry name" value="HTH_LUXR_1"/>
    <property type="match status" value="1"/>
</dbReference>
<dbReference type="RefSeq" id="WP_158263449.1">
    <property type="nucleotide sequence ID" value="NZ_PVTD01000002.1"/>
</dbReference>
<dbReference type="PROSITE" id="PS50043">
    <property type="entry name" value="HTH_LUXR_2"/>
    <property type="match status" value="1"/>
</dbReference>
<dbReference type="InterPro" id="IPR016032">
    <property type="entry name" value="Sig_transdc_resp-reg_C-effctor"/>
</dbReference>
<dbReference type="Gene3D" id="1.10.10.10">
    <property type="entry name" value="Winged helix-like DNA-binding domain superfamily/Winged helix DNA-binding domain"/>
    <property type="match status" value="1"/>
</dbReference>
<comment type="caution">
    <text evidence="5">The sequence shown here is derived from an EMBL/GenBank/DDBJ whole genome shotgun (WGS) entry which is preliminary data.</text>
</comment>
<dbReference type="SUPFAM" id="SSF46894">
    <property type="entry name" value="C-terminal effector domain of the bipartite response regulators"/>
    <property type="match status" value="1"/>
</dbReference>
<dbReference type="Gene3D" id="3.30.450.80">
    <property type="entry name" value="Transcription factor LuxR-like, autoinducer-binding domain"/>
    <property type="match status" value="1"/>
</dbReference>
<evidence type="ECO:0000256" key="2">
    <source>
        <dbReference type="ARBA" id="ARBA00023125"/>
    </source>
</evidence>
<dbReference type="Pfam" id="PF00196">
    <property type="entry name" value="GerE"/>
    <property type="match status" value="1"/>
</dbReference>
<dbReference type="Proteomes" id="UP000239480">
    <property type="component" value="Unassembled WGS sequence"/>
</dbReference>
<dbReference type="SUPFAM" id="SSF75516">
    <property type="entry name" value="Pheromone-binding domain of LuxR-like quorum-sensing transcription factors"/>
    <property type="match status" value="1"/>
</dbReference>
<evidence type="ECO:0000313" key="5">
    <source>
        <dbReference type="EMBL" id="PRY24902.1"/>
    </source>
</evidence>
<dbReference type="AlphaFoldDB" id="A0A2T0RUU9"/>
<dbReference type="EMBL" id="PVTD01000002">
    <property type="protein sequence ID" value="PRY24902.1"/>
    <property type="molecule type" value="Genomic_DNA"/>
</dbReference>
<dbReference type="PRINTS" id="PR00038">
    <property type="entry name" value="HTHLUXR"/>
</dbReference>
<evidence type="ECO:0000313" key="6">
    <source>
        <dbReference type="Proteomes" id="UP000239480"/>
    </source>
</evidence>
<dbReference type="InterPro" id="IPR036693">
    <property type="entry name" value="TF_LuxR_autoind-bd_dom_sf"/>
</dbReference>